<gene>
    <name evidence="3" type="ORF">GBAR_LOCUS5858</name>
</gene>
<evidence type="ECO:0000313" key="4">
    <source>
        <dbReference type="Proteomes" id="UP001174909"/>
    </source>
</evidence>
<reference evidence="3" key="1">
    <citation type="submission" date="2023-03" db="EMBL/GenBank/DDBJ databases">
        <authorList>
            <person name="Steffen K."/>
            <person name="Cardenas P."/>
        </authorList>
    </citation>
    <scope>NUCLEOTIDE SEQUENCE</scope>
</reference>
<protein>
    <submittedName>
        <fullName evidence="3">Gluconolactonase</fullName>
    </submittedName>
</protein>
<feature type="domain" description="SMP-30/Gluconolactonase/LRE-like region" evidence="2">
    <location>
        <begin position="16"/>
        <end position="119"/>
    </location>
</feature>
<keyword evidence="1" id="KW-0378">Hydrolase</keyword>
<dbReference type="InterPro" id="IPR011042">
    <property type="entry name" value="6-blade_b-propeller_TolB-like"/>
</dbReference>
<dbReference type="InterPro" id="IPR013658">
    <property type="entry name" value="SGL"/>
</dbReference>
<name>A0AA35RCR5_GEOBA</name>
<evidence type="ECO:0000256" key="1">
    <source>
        <dbReference type="ARBA" id="ARBA00022801"/>
    </source>
</evidence>
<feature type="domain" description="SMP-30/Gluconolactonase/LRE-like region" evidence="2">
    <location>
        <begin position="140"/>
        <end position="233"/>
    </location>
</feature>
<dbReference type="SUPFAM" id="SSF63829">
    <property type="entry name" value="Calcium-dependent phosphotriesterase"/>
    <property type="match status" value="1"/>
</dbReference>
<dbReference type="AlphaFoldDB" id="A0AA35RCR5"/>
<accession>A0AA35RCR5</accession>
<dbReference type="EMBL" id="CASHTH010000865">
    <property type="protein sequence ID" value="CAI8008557.1"/>
    <property type="molecule type" value="Genomic_DNA"/>
</dbReference>
<keyword evidence="4" id="KW-1185">Reference proteome</keyword>
<proteinExistence type="predicted"/>
<organism evidence="3 4">
    <name type="scientific">Geodia barretti</name>
    <name type="common">Barrett's horny sponge</name>
    <dbReference type="NCBI Taxonomy" id="519541"/>
    <lineage>
        <taxon>Eukaryota</taxon>
        <taxon>Metazoa</taxon>
        <taxon>Porifera</taxon>
        <taxon>Demospongiae</taxon>
        <taxon>Heteroscleromorpha</taxon>
        <taxon>Tetractinellida</taxon>
        <taxon>Astrophorina</taxon>
        <taxon>Geodiidae</taxon>
        <taxon>Geodia</taxon>
    </lineage>
</organism>
<dbReference type="Gene3D" id="2.120.10.30">
    <property type="entry name" value="TolB, C-terminal domain"/>
    <property type="match status" value="2"/>
</dbReference>
<evidence type="ECO:0000313" key="3">
    <source>
        <dbReference type="EMBL" id="CAI8008557.1"/>
    </source>
</evidence>
<dbReference type="PANTHER" id="PTHR47572:SF4">
    <property type="entry name" value="LACTONASE DRP35"/>
    <property type="match status" value="1"/>
</dbReference>
<dbReference type="Proteomes" id="UP001174909">
    <property type="component" value="Unassembled WGS sequence"/>
</dbReference>
<dbReference type="Pfam" id="PF08450">
    <property type="entry name" value="SGL"/>
    <property type="match status" value="2"/>
</dbReference>
<dbReference type="PANTHER" id="PTHR47572">
    <property type="entry name" value="LIPOPROTEIN-RELATED"/>
    <property type="match status" value="1"/>
</dbReference>
<comment type="caution">
    <text evidence="3">The sequence shown here is derived from an EMBL/GenBank/DDBJ whole genome shotgun (WGS) entry which is preliminary data.</text>
</comment>
<dbReference type="GO" id="GO:0016787">
    <property type="term" value="F:hydrolase activity"/>
    <property type="evidence" value="ECO:0007669"/>
    <property type="project" value="UniProtKB-KW"/>
</dbReference>
<evidence type="ECO:0000259" key="2">
    <source>
        <dbReference type="Pfam" id="PF08450"/>
    </source>
</evidence>
<sequence>MEWRFELIERPYGGVTEGPIWDGEAVYFTHIPTSRIVRYDLVNEGISEWRRGTNRTNGLAHDTQGRLYGCCSGGRSIVRFEPDGSTTTVADRVDGRKLNTPNDLAIDHQGRIWFTNPWNVGNIDPAEVEELDNRADIGLDRELRAYPINDDGSLGPYNTLHTFGKDRDAVHRGIDGMCFDVDGNIIATAGWPDGGPGPMIYVFSPTGRVLETHRVPARMPTNCCFGGPDRTTLRQLREGGGRGTGIDHVEELFGSIELYIYQTPNTRPKGYSNLKLYLEAQECEVIFTAEAPPELSKYETMRITHKRTEPIPMAVIKRAHSWAHQRNYLHSFFKPMYR</sequence>
<dbReference type="InterPro" id="IPR051262">
    <property type="entry name" value="SMP-30/CGR1_Lactonase"/>
</dbReference>